<dbReference type="Proteomes" id="UP001519064">
    <property type="component" value="Unassembled WGS sequence"/>
</dbReference>
<organism evidence="5 6">
    <name type="scientific">Streptomyces oryzae</name>
    <dbReference type="NCBI Taxonomy" id="1434886"/>
    <lineage>
        <taxon>Bacteria</taxon>
        <taxon>Bacillati</taxon>
        <taxon>Actinomycetota</taxon>
        <taxon>Actinomycetes</taxon>
        <taxon>Kitasatosporales</taxon>
        <taxon>Streptomycetaceae</taxon>
        <taxon>Streptomyces</taxon>
    </lineage>
</organism>
<gene>
    <name evidence="5" type="ORF">ITI46_27755</name>
</gene>
<evidence type="ECO:0000256" key="2">
    <source>
        <dbReference type="SAM" id="SignalP"/>
    </source>
</evidence>
<feature type="region of interest" description="Disordered" evidence="1">
    <location>
        <begin position="206"/>
        <end position="228"/>
    </location>
</feature>
<evidence type="ECO:0000313" key="5">
    <source>
        <dbReference type="EMBL" id="MBO8195414.1"/>
    </source>
</evidence>
<dbReference type="EMBL" id="JADKMA010000189">
    <property type="protein sequence ID" value="MBO8195414.1"/>
    <property type="molecule type" value="Genomic_DNA"/>
</dbReference>
<feature type="chain" id="PRO_5046268103" evidence="2">
    <location>
        <begin position="24"/>
        <end position="228"/>
    </location>
</feature>
<feature type="signal peptide" evidence="2">
    <location>
        <begin position="1"/>
        <end position="23"/>
    </location>
</feature>
<evidence type="ECO:0000259" key="3">
    <source>
        <dbReference type="Pfam" id="PF03413"/>
    </source>
</evidence>
<comment type="caution">
    <text evidence="5">The sequence shown here is derived from an EMBL/GenBank/DDBJ whole genome shotgun (WGS) entry which is preliminary data.</text>
</comment>
<evidence type="ECO:0000256" key="1">
    <source>
        <dbReference type="SAM" id="MobiDB-lite"/>
    </source>
</evidence>
<keyword evidence="6" id="KW-1185">Reference proteome</keyword>
<evidence type="ECO:0000313" key="6">
    <source>
        <dbReference type="Proteomes" id="UP001519064"/>
    </source>
</evidence>
<dbReference type="Pfam" id="PF03413">
    <property type="entry name" value="PepSY"/>
    <property type="match status" value="1"/>
</dbReference>
<proteinExistence type="predicted"/>
<protein>
    <submittedName>
        <fullName evidence="5">PepSY domain-containing protein</fullName>
    </submittedName>
</protein>
<dbReference type="Pfam" id="PF13670">
    <property type="entry name" value="PepSY_2"/>
    <property type="match status" value="1"/>
</dbReference>
<dbReference type="RefSeq" id="WP_209242652.1">
    <property type="nucleotide sequence ID" value="NZ_JADKMA010000189.1"/>
</dbReference>
<feature type="region of interest" description="Disordered" evidence="1">
    <location>
        <begin position="29"/>
        <end position="87"/>
    </location>
</feature>
<feature type="compositionally biased region" description="Basic and acidic residues" evidence="1">
    <location>
        <begin position="61"/>
        <end position="78"/>
    </location>
</feature>
<feature type="region of interest" description="Disordered" evidence="1">
    <location>
        <begin position="169"/>
        <end position="191"/>
    </location>
</feature>
<keyword evidence="2" id="KW-0732">Signal</keyword>
<name>A0ABS3XJD8_9ACTN</name>
<sequence length="228" mass="23846">MKRKVIIATVAAAALVGGGTATALGVAGHDSDTDGKAAASQSNARTTADHGDDRDDDNGDHDDRGDDREGGRADKAEETGNADVSFSRAAHSVLKEVPGKMTELELDTDGNRLVWEADVLGKDNKWHEVSIDATKGNVLKNRADTHKDDDGSVVRAAGLDAEAAGKKAAAETKGNVTSVSLEDDGQDKGNWEADAVDKQGKEHELVLDGTSGKVLHHETERGDGQGDD</sequence>
<dbReference type="Gene3D" id="3.10.450.40">
    <property type="match status" value="2"/>
</dbReference>
<dbReference type="InterPro" id="IPR025711">
    <property type="entry name" value="PepSY"/>
</dbReference>
<accession>A0ABS3XJD8</accession>
<feature type="compositionally biased region" description="Basic and acidic residues" evidence="1">
    <location>
        <begin position="215"/>
        <end position="228"/>
    </location>
</feature>
<feature type="domain" description="PepSY" evidence="4">
    <location>
        <begin position="156"/>
        <end position="217"/>
    </location>
</feature>
<evidence type="ECO:0000259" key="4">
    <source>
        <dbReference type="Pfam" id="PF13670"/>
    </source>
</evidence>
<reference evidence="5 6" key="1">
    <citation type="submission" date="2020-11" db="EMBL/GenBank/DDBJ databases">
        <title>Streptomyces spirodelae sp. nov., isolated from duckweed.</title>
        <authorList>
            <person name="Saimee Y."/>
            <person name="Duangmal K."/>
        </authorList>
    </citation>
    <scope>NUCLEOTIDE SEQUENCE [LARGE SCALE GENOMIC DNA]</scope>
    <source>
        <strain evidence="5 6">S16-07</strain>
    </source>
</reference>
<feature type="domain" description="PepSY" evidence="3">
    <location>
        <begin position="85"/>
        <end position="140"/>
    </location>
</feature>